<dbReference type="Pfam" id="PF15297">
    <property type="entry name" value="CKAP2_C"/>
    <property type="match status" value="2"/>
</dbReference>
<feature type="compositionally biased region" description="Low complexity" evidence="6">
    <location>
        <begin position="292"/>
        <end position="315"/>
    </location>
</feature>
<evidence type="ECO:0000256" key="4">
    <source>
        <dbReference type="ARBA" id="ARBA00022553"/>
    </source>
</evidence>
<keyword evidence="4" id="KW-0597">Phosphoprotein</keyword>
<evidence type="ECO:0000256" key="2">
    <source>
        <dbReference type="ARBA" id="ARBA00009468"/>
    </source>
</evidence>
<dbReference type="PANTHER" id="PTHR47078:SF1">
    <property type="entry name" value="CYTOSKELETON-ASSOCIATED PROTEIN 2-LIKE"/>
    <property type="match status" value="1"/>
</dbReference>
<gene>
    <name evidence="8" type="primary">ckap2l</name>
</gene>
<feature type="region of interest" description="Disordered" evidence="6">
    <location>
        <begin position="614"/>
        <end position="634"/>
    </location>
</feature>
<accession>A0A8C5H4X8</accession>
<dbReference type="GO" id="GO:0005829">
    <property type="term" value="C:cytosol"/>
    <property type="evidence" value="ECO:0007669"/>
    <property type="project" value="TreeGrafter"/>
</dbReference>
<dbReference type="PANTHER" id="PTHR47078">
    <property type="entry name" value="CYTOSKELETON-ASSOCIATED PROTEIN 2-LIKE"/>
    <property type="match status" value="1"/>
</dbReference>
<feature type="compositionally biased region" description="Polar residues" evidence="6">
    <location>
        <begin position="239"/>
        <end position="270"/>
    </location>
</feature>
<keyword evidence="5" id="KW-0206">Cytoskeleton</keyword>
<dbReference type="GO" id="GO:0072686">
    <property type="term" value="C:mitotic spindle"/>
    <property type="evidence" value="ECO:0007669"/>
    <property type="project" value="TreeGrafter"/>
</dbReference>
<reference evidence="8" key="1">
    <citation type="submission" date="2020-06" db="EMBL/GenBank/DDBJ databases">
        <authorList>
            <consortium name="Wellcome Sanger Institute Data Sharing"/>
        </authorList>
    </citation>
    <scope>NUCLEOTIDE SEQUENCE [LARGE SCALE GENOMIC DNA]</scope>
</reference>
<comment type="subcellular location">
    <subcellularLocation>
        <location evidence="1">Cytoplasm</location>
        <location evidence="1">Cytoskeleton</location>
    </subcellularLocation>
</comment>
<feature type="region of interest" description="Disordered" evidence="6">
    <location>
        <begin position="235"/>
        <end position="396"/>
    </location>
</feature>
<dbReference type="InterPro" id="IPR052855">
    <property type="entry name" value="CKAP2-like"/>
</dbReference>
<feature type="compositionally biased region" description="Polar residues" evidence="6">
    <location>
        <begin position="378"/>
        <end position="396"/>
    </location>
</feature>
<dbReference type="GO" id="GO:0005813">
    <property type="term" value="C:centrosome"/>
    <property type="evidence" value="ECO:0007669"/>
    <property type="project" value="TreeGrafter"/>
</dbReference>
<feature type="compositionally biased region" description="Polar residues" evidence="6">
    <location>
        <begin position="329"/>
        <end position="342"/>
    </location>
</feature>
<evidence type="ECO:0000256" key="1">
    <source>
        <dbReference type="ARBA" id="ARBA00004245"/>
    </source>
</evidence>
<dbReference type="OrthoDB" id="6288182at2759"/>
<name>A0A8C5H4X8_GOUWI</name>
<protein>
    <submittedName>
        <fullName evidence="8">Cytoskeleton-associated protein 2-like</fullName>
    </submittedName>
</protein>
<feature type="domain" description="Cytoskeleton-associated protein 2 C-terminal" evidence="7">
    <location>
        <begin position="605"/>
        <end position="677"/>
    </location>
</feature>
<feature type="compositionally biased region" description="Polar residues" evidence="6">
    <location>
        <begin position="150"/>
        <end position="161"/>
    </location>
</feature>
<evidence type="ECO:0000313" key="9">
    <source>
        <dbReference type="Proteomes" id="UP000694680"/>
    </source>
</evidence>
<sequence length="715" mass="78706">MNMEQQKSAPAVSRKEIRKQKLMEYLAAKAKLKLPDRRPNPCDDGGGKGSVVSGLKVIKGKENEAPPWDRFKHYVPKDRSSLPVQSRGDPVKKVFGVKTAVPVTRNKTLGPSSGRGPTQPRPKLNPVLTSTYSVLSSRSNLTADRHPKKTTQANTTSQTSGKRSESAAPSVGAQNSRVSIRSKVPPTNLKKTISLRMSLGPMVKTRTGLIPAVIQPKENQSNPVQSFSSSVARAKVATKTHSQGKLPASTSQSVKVVHSTAKTGNKTHAQTKPDCKPVLGKNPQPSNKSRLSTAPSKAQAKASASKPACPSAARATQQRSVSDRKKNDPPTSRPVSRFSTRTVGVCASDQPMRPRVQKSQESGLKTRNRSENVPPPRTSQSQTRAPVVSQTAPQPSRTISLTANSKRAKVTVKVVAQAEEKKMTAAQEERLRKLQEWREAKGITYKRPSMPVKPQVRRTVSVPNPFWESIKEEDEAHSLISAVDRSLADCIKLLEEGCPSDSIRGILSRLPDLAQKFAKYWICQARLMEQEGNLEVLPMFEEAVRVVVEPVDELRTVVFEILKRKDEIQADNGKETDDIPTAESSPESSDPMMTPKPVRARIWGQTGDSSSVKYKITATPGGPQSQKKEPSRVNGHEVRFFTPVRRSVRIDKAVIKYPASLQDHDLCVSSYQELLAEEETSPCAAHTHTHTHTPMYVYRENEALKDQVFIQLLSD</sequence>
<dbReference type="GeneID" id="114470189"/>
<proteinExistence type="inferred from homology"/>
<feature type="compositionally biased region" description="Basic and acidic residues" evidence="6">
    <location>
        <begin position="63"/>
        <end position="80"/>
    </location>
</feature>
<evidence type="ECO:0000256" key="3">
    <source>
        <dbReference type="ARBA" id="ARBA00022490"/>
    </source>
</evidence>
<evidence type="ECO:0000259" key="7">
    <source>
        <dbReference type="Pfam" id="PF15297"/>
    </source>
</evidence>
<dbReference type="CTD" id="150468"/>
<evidence type="ECO:0000256" key="5">
    <source>
        <dbReference type="ARBA" id="ARBA00023212"/>
    </source>
</evidence>
<feature type="compositionally biased region" description="Polar residues" evidence="6">
    <location>
        <begin position="127"/>
        <end position="142"/>
    </location>
</feature>
<dbReference type="Proteomes" id="UP000694680">
    <property type="component" value="Chromosome 9"/>
</dbReference>
<keyword evidence="3" id="KW-0963">Cytoplasm</keyword>
<evidence type="ECO:0000256" key="6">
    <source>
        <dbReference type="SAM" id="MobiDB-lite"/>
    </source>
</evidence>
<evidence type="ECO:0000313" key="8">
    <source>
        <dbReference type="Ensembl" id="ENSGWIP00000039308.1"/>
    </source>
</evidence>
<dbReference type="Ensembl" id="ENSGWIT00000042745.1">
    <property type="protein sequence ID" value="ENSGWIP00000039308.1"/>
    <property type="gene ID" value="ENSGWIG00000019983.1"/>
</dbReference>
<feature type="domain" description="Cytoskeleton-associated protein 2 C-terminal" evidence="7">
    <location>
        <begin position="400"/>
        <end position="578"/>
    </location>
</feature>
<comment type="similarity">
    <text evidence="2">Belongs to the CKAP2 family.</text>
</comment>
<dbReference type="RefSeq" id="XP_028314004.1">
    <property type="nucleotide sequence ID" value="XM_028458203.1"/>
</dbReference>
<reference evidence="8" key="3">
    <citation type="submission" date="2025-09" db="UniProtKB">
        <authorList>
            <consortium name="Ensembl"/>
        </authorList>
    </citation>
    <scope>IDENTIFICATION</scope>
</reference>
<dbReference type="InterPro" id="IPR029197">
    <property type="entry name" value="CKAP2_C"/>
</dbReference>
<organism evidence="8 9">
    <name type="scientific">Gouania willdenowi</name>
    <name type="common">Blunt-snouted clingfish</name>
    <name type="synonym">Lepadogaster willdenowi</name>
    <dbReference type="NCBI Taxonomy" id="441366"/>
    <lineage>
        <taxon>Eukaryota</taxon>
        <taxon>Metazoa</taxon>
        <taxon>Chordata</taxon>
        <taxon>Craniata</taxon>
        <taxon>Vertebrata</taxon>
        <taxon>Euteleostomi</taxon>
        <taxon>Actinopterygii</taxon>
        <taxon>Neopterygii</taxon>
        <taxon>Teleostei</taxon>
        <taxon>Neoteleostei</taxon>
        <taxon>Acanthomorphata</taxon>
        <taxon>Ovalentaria</taxon>
        <taxon>Blenniimorphae</taxon>
        <taxon>Blenniiformes</taxon>
        <taxon>Gobiesocoidei</taxon>
        <taxon>Gobiesocidae</taxon>
        <taxon>Gobiesocinae</taxon>
        <taxon>Gouania</taxon>
    </lineage>
</organism>
<feature type="region of interest" description="Disordered" evidence="6">
    <location>
        <begin position="571"/>
        <end position="594"/>
    </location>
</feature>
<keyword evidence="9" id="KW-1185">Reference proteome</keyword>
<reference evidence="8" key="2">
    <citation type="submission" date="2025-08" db="UniProtKB">
        <authorList>
            <consortium name="Ensembl"/>
        </authorList>
    </citation>
    <scope>IDENTIFICATION</scope>
</reference>
<dbReference type="AlphaFoldDB" id="A0A8C5H4X8"/>
<feature type="region of interest" description="Disordered" evidence="6">
    <location>
        <begin position="63"/>
        <end position="182"/>
    </location>
</feature>